<feature type="domain" description="Cytidyltransferase-like" evidence="8">
    <location>
        <begin position="5"/>
        <end position="78"/>
    </location>
</feature>
<keyword evidence="3" id="KW-0808">Transferase</keyword>
<feature type="non-terminal residue" evidence="9">
    <location>
        <position position="118"/>
    </location>
</feature>
<keyword evidence="7" id="KW-0520">NAD</keyword>
<dbReference type="InterPro" id="IPR004821">
    <property type="entry name" value="Cyt_trans-like"/>
</dbReference>
<keyword evidence="6" id="KW-0067">ATP-binding</keyword>
<dbReference type="EMBL" id="LAZR01022651">
    <property type="protein sequence ID" value="KKL81136.1"/>
    <property type="molecule type" value="Genomic_DNA"/>
</dbReference>
<comment type="pathway">
    <text evidence="1">Cofactor biosynthesis; NAD(+) biosynthesis.</text>
</comment>
<keyword evidence="5" id="KW-0547">Nucleotide-binding</keyword>
<evidence type="ECO:0000256" key="2">
    <source>
        <dbReference type="ARBA" id="ARBA00022642"/>
    </source>
</evidence>
<organism evidence="9">
    <name type="scientific">marine sediment metagenome</name>
    <dbReference type="NCBI Taxonomy" id="412755"/>
    <lineage>
        <taxon>unclassified sequences</taxon>
        <taxon>metagenomes</taxon>
        <taxon>ecological metagenomes</taxon>
    </lineage>
</organism>
<sequence length="118" mass="13438">MRYILFGGAFDPIHVDHLNKAKQVLDITGYDRLLLMPTYEHVWNKKTASPVHRVAMLGEALSDFADPRIQRSLFEVARRVKGPTIDTLKMLFESECCSDISSNNTAYLIGMDQANIMY</sequence>
<proteinExistence type="predicted"/>
<dbReference type="PANTHER" id="PTHR39321">
    <property type="entry name" value="NICOTINATE-NUCLEOTIDE ADENYLYLTRANSFERASE-RELATED"/>
    <property type="match status" value="1"/>
</dbReference>
<dbReference type="AlphaFoldDB" id="A0A0F9FRY9"/>
<dbReference type="PANTHER" id="PTHR39321:SF3">
    <property type="entry name" value="PHOSPHOPANTETHEINE ADENYLYLTRANSFERASE"/>
    <property type="match status" value="1"/>
</dbReference>
<keyword evidence="2" id="KW-0662">Pyridine nucleotide biosynthesis</keyword>
<dbReference type="Pfam" id="PF01467">
    <property type="entry name" value="CTP_transf_like"/>
    <property type="match status" value="1"/>
</dbReference>
<dbReference type="GO" id="GO:0005524">
    <property type="term" value="F:ATP binding"/>
    <property type="evidence" value="ECO:0007669"/>
    <property type="project" value="UniProtKB-KW"/>
</dbReference>
<comment type="caution">
    <text evidence="9">The sequence shown here is derived from an EMBL/GenBank/DDBJ whole genome shotgun (WGS) entry which is preliminary data.</text>
</comment>
<evidence type="ECO:0000256" key="7">
    <source>
        <dbReference type="ARBA" id="ARBA00023027"/>
    </source>
</evidence>
<evidence type="ECO:0000259" key="8">
    <source>
        <dbReference type="Pfam" id="PF01467"/>
    </source>
</evidence>
<dbReference type="SUPFAM" id="SSF52374">
    <property type="entry name" value="Nucleotidylyl transferase"/>
    <property type="match status" value="1"/>
</dbReference>
<gene>
    <name evidence="9" type="ORF">LCGC14_1997820</name>
</gene>
<dbReference type="GO" id="GO:0009435">
    <property type="term" value="P:NAD+ biosynthetic process"/>
    <property type="evidence" value="ECO:0007669"/>
    <property type="project" value="InterPro"/>
</dbReference>
<evidence type="ECO:0000313" key="9">
    <source>
        <dbReference type="EMBL" id="KKL81136.1"/>
    </source>
</evidence>
<dbReference type="GO" id="GO:0070566">
    <property type="term" value="F:adenylyltransferase activity"/>
    <property type="evidence" value="ECO:0007669"/>
    <property type="project" value="UniProtKB-ARBA"/>
</dbReference>
<dbReference type="InterPro" id="IPR005248">
    <property type="entry name" value="NadD/NMNAT"/>
</dbReference>
<dbReference type="InterPro" id="IPR014729">
    <property type="entry name" value="Rossmann-like_a/b/a_fold"/>
</dbReference>
<reference evidence="9" key="1">
    <citation type="journal article" date="2015" name="Nature">
        <title>Complex archaea that bridge the gap between prokaryotes and eukaryotes.</title>
        <authorList>
            <person name="Spang A."/>
            <person name="Saw J.H."/>
            <person name="Jorgensen S.L."/>
            <person name="Zaremba-Niedzwiedzka K."/>
            <person name="Martijn J."/>
            <person name="Lind A.E."/>
            <person name="van Eijk R."/>
            <person name="Schleper C."/>
            <person name="Guy L."/>
            <person name="Ettema T.J."/>
        </authorList>
    </citation>
    <scope>NUCLEOTIDE SEQUENCE</scope>
</reference>
<protein>
    <recommendedName>
        <fullName evidence="8">Cytidyltransferase-like domain-containing protein</fullName>
    </recommendedName>
</protein>
<dbReference type="Gene3D" id="3.40.50.620">
    <property type="entry name" value="HUPs"/>
    <property type="match status" value="1"/>
</dbReference>
<evidence type="ECO:0000256" key="3">
    <source>
        <dbReference type="ARBA" id="ARBA00022679"/>
    </source>
</evidence>
<evidence type="ECO:0000256" key="6">
    <source>
        <dbReference type="ARBA" id="ARBA00022840"/>
    </source>
</evidence>
<name>A0A0F9FRY9_9ZZZZ</name>
<evidence type="ECO:0000256" key="1">
    <source>
        <dbReference type="ARBA" id="ARBA00004790"/>
    </source>
</evidence>
<keyword evidence="4" id="KW-0548">Nucleotidyltransferase</keyword>
<evidence type="ECO:0000256" key="4">
    <source>
        <dbReference type="ARBA" id="ARBA00022695"/>
    </source>
</evidence>
<evidence type="ECO:0000256" key="5">
    <source>
        <dbReference type="ARBA" id="ARBA00022741"/>
    </source>
</evidence>
<accession>A0A0F9FRY9</accession>